<accession>A0A8J6E0D7</accession>
<dbReference type="GO" id="GO:0005794">
    <property type="term" value="C:Golgi apparatus"/>
    <property type="evidence" value="ECO:0007669"/>
    <property type="project" value="TreeGrafter"/>
</dbReference>
<gene>
    <name evidence="5" type="ORF">J8273_6654</name>
</gene>
<dbReference type="InterPro" id="IPR005225">
    <property type="entry name" value="Small_GTP-bd"/>
</dbReference>
<dbReference type="InterPro" id="IPR027417">
    <property type="entry name" value="P-loop_NTPase"/>
</dbReference>
<name>A0A8J6E0D7_9EUKA</name>
<dbReference type="GO" id="GO:0046872">
    <property type="term" value="F:metal ion binding"/>
    <property type="evidence" value="ECO:0007669"/>
    <property type="project" value="UniProtKB-KW"/>
</dbReference>
<keyword evidence="4" id="KW-0460">Magnesium</keyword>
<dbReference type="InterPro" id="IPR006689">
    <property type="entry name" value="Small_GTPase_ARF/SAR"/>
</dbReference>
<protein>
    <submittedName>
        <fullName evidence="5">Small GTPase superfamily, ARF/SAR type</fullName>
    </submittedName>
</protein>
<dbReference type="SMART" id="SM00178">
    <property type="entry name" value="SAR"/>
    <property type="match status" value="1"/>
</dbReference>
<dbReference type="SMART" id="SM00177">
    <property type="entry name" value="ARF"/>
    <property type="match status" value="1"/>
</dbReference>
<dbReference type="OrthoDB" id="414781at2759"/>
<dbReference type="PANTHER" id="PTHR45909">
    <property type="entry name" value="ADP-RIBOSYLATION FACTOR-RELATED PROTEIN 1"/>
    <property type="match status" value="1"/>
</dbReference>
<proteinExistence type="predicted"/>
<evidence type="ECO:0000256" key="2">
    <source>
        <dbReference type="ARBA" id="ARBA00023134"/>
    </source>
</evidence>
<dbReference type="Gene3D" id="3.40.50.300">
    <property type="entry name" value="P-loop containing nucleotide triphosphate hydrolases"/>
    <property type="match status" value="1"/>
</dbReference>
<keyword evidence="1 3" id="KW-0547">Nucleotide-binding</keyword>
<dbReference type="GO" id="GO:0005525">
    <property type="term" value="F:GTP binding"/>
    <property type="evidence" value="ECO:0007669"/>
    <property type="project" value="UniProtKB-KW"/>
</dbReference>
<evidence type="ECO:0000256" key="1">
    <source>
        <dbReference type="ARBA" id="ARBA00022741"/>
    </source>
</evidence>
<feature type="binding site" evidence="4">
    <location>
        <position position="27"/>
    </location>
    <ligand>
        <name>Mg(2+)</name>
        <dbReference type="ChEBI" id="CHEBI:18420"/>
    </ligand>
</feature>
<feature type="binding site" evidence="4">
    <location>
        <position position="53"/>
    </location>
    <ligand>
        <name>Mg(2+)</name>
        <dbReference type="ChEBI" id="CHEBI:18420"/>
    </ligand>
</feature>
<feature type="binding site" evidence="3">
    <location>
        <begin position="131"/>
        <end position="134"/>
    </location>
    <ligand>
        <name>GTP</name>
        <dbReference type="ChEBI" id="CHEBI:37565"/>
    </ligand>
</feature>
<evidence type="ECO:0000256" key="4">
    <source>
        <dbReference type="PIRSR" id="PIRSR606689-2"/>
    </source>
</evidence>
<dbReference type="PROSITE" id="PS51417">
    <property type="entry name" value="ARF"/>
    <property type="match status" value="1"/>
</dbReference>
<dbReference type="PRINTS" id="PR00449">
    <property type="entry name" value="RASTRNSFRMNG"/>
</dbReference>
<dbReference type="EMBL" id="JAHDYR010000040">
    <property type="protein sequence ID" value="KAG9392063.1"/>
    <property type="molecule type" value="Genomic_DNA"/>
</dbReference>
<evidence type="ECO:0000256" key="3">
    <source>
        <dbReference type="PIRSR" id="PIRSR606689-1"/>
    </source>
</evidence>
<dbReference type="Proteomes" id="UP000717585">
    <property type="component" value="Unassembled WGS sequence"/>
</dbReference>
<reference evidence="5" key="1">
    <citation type="submission" date="2021-05" db="EMBL/GenBank/DDBJ databases">
        <title>A free-living protist that lacks canonical eukaryotic 1 DNA replication and segregation systems.</title>
        <authorList>
            <person name="Salas-Leiva D.E."/>
            <person name="Tromer E.C."/>
            <person name="Curtis B.A."/>
            <person name="Jerlstrom-Hultqvist J."/>
            <person name="Kolisko M."/>
            <person name="Yi Z."/>
            <person name="Salas-Leiva J.S."/>
            <person name="Gallot-Lavallee L."/>
            <person name="Kops G.J.P.L."/>
            <person name="Archibald J.M."/>
            <person name="Simpson A.G.B."/>
            <person name="Roger A.J."/>
        </authorList>
    </citation>
    <scope>NUCLEOTIDE SEQUENCE</scope>
    <source>
        <strain evidence="5">BICM</strain>
    </source>
</reference>
<dbReference type="NCBIfam" id="TIGR00231">
    <property type="entry name" value="small_GTP"/>
    <property type="match status" value="1"/>
</dbReference>
<keyword evidence="6" id="KW-1185">Reference proteome</keyword>
<dbReference type="InterPro" id="IPR024156">
    <property type="entry name" value="Small_GTPase_ARF"/>
</dbReference>
<organism evidence="5 6">
    <name type="scientific">Carpediemonas membranifera</name>
    <dbReference type="NCBI Taxonomy" id="201153"/>
    <lineage>
        <taxon>Eukaryota</taxon>
        <taxon>Metamonada</taxon>
        <taxon>Carpediemonas-like organisms</taxon>
        <taxon>Carpediemonas</taxon>
    </lineage>
</organism>
<evidence type="ECO:0000313" key="5">
    <source>
        <dbReference type="EMBL" id="KAG9392063.1"/>
    </source>
</evidence>
<feature type="binding site" evidence="3">
    <location>
        <begin position="20"/>
        <end position="27"/>
    </location>
    <ligand>
        <name>GTP</name>
        <dbReference type="ChEBI" id="CHEBI:37565"/>
    </ligand>
</feature>
<dbReference type="Pfam" id="PF00025">
    <property type="entry name" value="Arf"/>
    <property type="match status" value="1"/>
</dbReference>
<dbReference type="AlphaFoldDB" id="A0A8J6E0D7"/>
<evidence type="ECO:0000313" key="6">
    <source>
        <dbReference type="Proteomes" id="UP000717585"/>
    </source>
</evidence>
<dbReference type="PANTHER" id="PTHR45909:SF1">
    <property type="entry name" value="ADP-RIBOSYLATION FACTOR-RELATED PROTEIN 1"/>
    <property type="match status" value="1"/>
</dbReference>
<keyword evidence="4" id="KW-0479">Metal-binding</keyword>
<comment type="caution">
    <text evidence="5">The sequence shown here is derived from an EMBL/GenBank/DDBJ whole genome shotgun (WGS) entry which is preliminary data.</text>
</comment>
<keyword evidence="2 3" id="KW-0342">GTP-binding</keyword>
<dbReference type="SUPFAM" id="SSF52540">
    <property type="entry name" value="P-loop containing nucleoside triphosphate hydrolases"/>
    <property type="match status" value="1"/>
</dbReference>
<dbReference type="GO" id="GO:0043001">
    <property type="term" value="P:Golgi to plasma membrane protein transport"/>
    <property type="evidence" value="ECO:0007669"/>
    <property type="project" value="TreeGrafter"/>
</dbReference>
<dbReference type="GO" id="GO:0034067">
    <property type="term" value="P:protein localization to Golgi apparatus"/>
    <property type="evidence" value="ECO:0007669"/>
    <property type="project" value="TreeGrafter"/>
</dbReference>
<sequence>MGALFSKFLKKNTIRIVLVGVENAGKTSTMMRVLQIMSGNKKDDINFGSFPSTIGLNRGECNMFGRKCMLLDMGGQASFRMSWGDHFTQARAVLFVLDGADMEKYDEAKEEFLRIAMDPDLADMPLMLFINKSDLLDCASFEQVVHDFGLDGAAWVSHRQFRVMRGSALEGDGVFSLFRWLVTAAAKAHTKHKQETGDRARILS</sequence>
<dbReference type="GO" id="GO:0003924">
    <property type="term" value="F:GTPase activity"/>
    <property type="evidence" value="ECO:0007669"/>
    <property type="project" value="InterPro"/>
</dbReference>
<feature type="binding site" evidence="3">
    <location>
        <position position="75"/>
    </location>
    <ligand>
        <name>GTP</name>
        <dbReference type="ChEBI" id="CHEBI:37565"/>
    </ligand>
</feature>
<dbReference type="GO" id="GO:0006886">
    <property type="term" value="P:intracellular protein transport"/>
    <property type="evidence" value="ECO:0007669"/>
    <property type="project" value="TreeGrafter"/>
</dbReference>